<evidence type="ECO:0000256" key="2">
    <source>
        <dbReference type="SAM" id="MobiDB-lite"/>
    </source>
</evidence>
<feature type="compositionally biased region" description="Polar residues" evidence="2">
    <location>
        <begin position="267"/>
        <end position="276"/>
    </location>
</feature>
<name>A0AA36NCK9_9DINO</name>
<accession>A0AA36NCK9</accession>
<protein>
    <submittedName>
        <fullName evidence="3">Uncharacterized protein</fullName>
    </submittedName>
</protein>
<evidence type="ECO:0000256" key="1">
    <source>
        <dbReference type="SAM" id="Coils"/>
    </source>
</evidence>
<evidence type="ECO:0000313" key="4">
    <source>
        <dbReference type="Proteomes" id="UP001178507"/>
    </source>
</evidence>
<evidence type="ECO:0000313" key="3">
    <source>
        <dbReference type="EMBL" id="CAJ1398466.1"/>
    </source>
</evidence>
<comment type="caution">
    <text evidence="3">The sequence shown here is derived from an EMBL/GenBank/DDBJ whole genome shotgun (WGS) entry which is preliminary data.</text>
</comment>
<organism evidence="3 4">
    <name type="scientific">Effrenium voratum</name>
    <dbReference type="NCBI Taxonomy" id="2562239"/>
    <lineage>
        <taxon>Eukaryota</taxon>
        <taxon>Sar</taxon>
        <taxon>Alveolata</taxon>
        <taxon>Dinophyceae</taxon>
        <taxon>Suessiales</taxon>
        <taxon>Symbiodiniaceae</taxon>
        <taxon>Effrenium</taxon>
    </lineage>
</organism>
<keyword evidence="1" id="KW-0175">Coiled coil</keyword>
<feature type="coiled-coil region" evidence="1">
    <location>
        <begin position="294"/>
        <end position="410"/>
    </location>
</feature>
<feature type="region of interest" description="Disordered" evidence="2">
    <location>
        <begin position="415"/>
        <end position="467"/>
    </location>
</feature>
<feature type="coiled-coil region" evidence="1">
    <location>
        <begin position="224"/>
        <end position="262"/>
    </location>
</feature>
<proteinExistence type="predicted"/>
<sequence length="467" mass="52247">MCRRPRVCRADGRAGRHLPRLSRCRKRRGRRAQCREGARGRGDSSCRKRVLGTALVCQRGEQWACLRDSDSPESKVAAACAAALTSYDVHRKAVTEPEQCDELCYVDPDAERWAQLAEVAHEEVPDVKKGNVRLQGNFLGTATTHTHQMDLNIGVNMEMPSQVAAKTMKLLTNAGLVPETQAMLDGGSKRSIFGALADYFRKDSTQDMTDDVSSMIMNSVQMKLDDVHASYEKQQKELQQALEKSQAEASSLADKLKEIQERDEQNLDTSLNQEPSEAQKVGQMPEHQNGDAKIAELTTQVRDLEAALQRHCAELEVIHTQAAKDSAARGHVENALQEAQQKLQAAEQEAQAKHSELSELKTGHARISGELESLKALPPPLDAEEVRAELQASQRQCEGLQQKLTLTEAMCRDATRRAEETWRLRSRSSRANRRKPRPRPPRRRALGPRRPRSATSCEWKTKRSGRP</sequence>
<dbReference type="EMBL" id="CAUJNA010003301">
    <property type="protein sequence ID" value="CAJ1398466.1"/>
    <property type="molecule type" value="Genomic_DNA"/>
</dbReference>
<feature type="region of interest" description="Disordered" evidence="2">
    <location>
        <begin position="263"/>
        <end position="286"/>
    </location>
</feature>
<feature type="compositionally biased region" description="Basic residues" evidence="2">
    <location>
        <begin position="424"/>
        <end position="452"/>
    </location>
</feature>
<reference evidence="3" key="1">
    <citation type="submission" date="2023-08" db="EMBL/GenBank/DDBJ databases">
        <authorList>
            <person name="Chen Y."/>
            <person name="Shah S."/>
            <person name="Dougan E. K."/>
            <person name="Thang M."/>
            <person name="Chan C."/>
        </authorList>
    </citation>
    <scope>NUCLEOTIDE SEQUENCE</scope>
</reference>
<dbReference type="Proteomes" id="UP001178507">
    <property type="component" value="Unassembled WGS sequence"/>
</dbReference>
<keyword evidence="4" id="KW-1185">Reference proteome</keyword>
<dbReference type="AlphaFoldDB" id="A0AA36NCK9"/>
<gene>
    <name evidence="3" type="ORF">EVOR1521_LOCUS22259</name>
</gene>